<keyword evidence="8" id="KW-0472">Membrane</keyword>
<gene>
    <name evidence="11" type="ORF">HAND1043_LOCUS14275</name>
</gene>
<feature type="domain" description="ERV/ALR sulfhydryl oxidase" evidence="10">
    <location>
        <begin position="40"/>
        <end position="149"/>
    </location>
</feature>
<dbReference type="GO" id="GO:0005739">
    <property type="term" value="C:mitochondrion"/>
    <property type="evidence" value="ECO:0007669"/>
    <property type="project" value="TreeGrafter"/>
</dbReference>
<keyword evidence="4 8" id="KW-0274">FAD</keyword>
<dbReference type="GO" id="GO:0050660">
    <property type="term" value="F:flavin adenine dinucleotide binding"/>
    <property type="evidence" value="ECO:0007669"/>
    <property type="project" value="TreeGrafter"/>
</dbReference>
<keyword evidence="8" id="KW-1133">Transmembrane helix</keyword>
<evidence type="ECO:0000256" key="1">
    <source>
        <dbReference type="ARBA" id="ARBA00001974"/>
    </source>
</evidence>
<feature type="chain" id="PRO_5031510586" description="Sulfhydryl oxidase" evidence="9">
    <location>
        <begin position="21"/>
        <end position="632"/>
    </location>
</feature>
<evidence type="ECO:0000256" key="9">
    <source>
        <dbReference type="SAM" id="SignalP"/>
    </source>
</evidence>
<evidence type="ECO:0000256" key="7">
    <source>
        <dbReference type="ARBA" id="ARBA00023180"/>
    </source>
</evidence>
<dbReference type="InterPro" id="IPR036249">
    <property type="entry name" value="Thioredoxin-like_sf"/>
</dbReference>
<dbReference type="AlphaFoldDB" id="A0A7S0U110"/>
<dbReference type="PROSITE" id="PS51324">
    <property type="entry name" value="ERV_ALR"/>
    <property type="match status" value="2"/>
</dbReference>
<evidence type="ECO:0000256" key="2">
    <source>
        <dbReference type="ARBA" id="ARBA00005679"/>
    </source>
</evidence>
<evidence type="ECO:0000313" key="11">
    <source>
        <dbReference type="EMBL" id="CAD8747778.1"/>
    </source>
</evidence>
<dbReference type="GO" id="GO:0016671">
    <property type="term" value="F:oxidoreductase activity, acting on a sulfur group of donors, disulfide as acceptor"/>
    <property type="evidence" value="ECO:0007669"/>
    <property type="project" value="InterPro"/>
</dbReference>
<sequence>MMRLTALVVLALCLAGRAQACGDAICHTYGDEPRFDDSDRPPNAVVLGRATWTVMHTTAAYLKPGDLTPLEIQSFKTLVTTMPRLYPGKGKELIAKIFADETIQKDLEAVKTGEDCQLWIWKVHNALSAVVHPSRTPFPESLGLHVSQFRVANPESGDTQYDLSGASDVQKKMITKAVKARWVIAGGLENHPWTKRDMLNLPPDRTMLGRAFWTYMHTLSVYLPHTLEDGDIESFKGLFDVIHNIYACPVCKHHFGLFYNDPVLKKEHDTIETKHEAIMYLWKIHNIVTADGIFRKEWPNRKLFPHSKHFNVSQFHIPAPDADKKQMRTEACPNGGPTTTTCLGANKHFEVIADVESRWQIEGGIDQPLVDKAPAPCPAPVKGQKILKMDMYIMGKCPWCGKAMERIADTIKCDYTCKHHGQDLTARLNFEVHMVGLNNGTWAHPWLRAIHGPSELVGERLGLCARQHYSKEYKYVKFIQCMDQNVSTIPIRAPECAEKNGMDLDLLVACANTEGEQLVATSYGFASWMGIDITPTFVLNDKKKVLGLPDNFTDIVCEQLATTSVALAEVGAESGAGGGRVGKGSSLEDLMVTGVVVAFATLMVAGLAAVAMRLRGRKEGGEEKKSLLDHRL</sequence>
<dbReference type="InterPro" id="IPR017905">
    <property type="entry name" value="ERV/ALR_sulphydryl_oxidase"/>
</dbReference>
<dbReference type="InterPro" id="IPR039799">
    <property type="entry name" value="ALR/ERV"/>
</dbReference>
<evidence type="ECO:0000256" key="3">
    <source>
        <dbReference type="ARBA" id="ARBA00022630"/>
    </source>
</evidence>
<proteinExistence type="inferred from homology"/>
<evidence type="ECO:0000256" key="6">
    <source>
        <dbReference type="ARBA" id="ARBA00023157"/>
    </source>
</evidence>
<dbReference type="Gene3D" id="1.20.120.310">
    <property type="entry name" value="ERV/ALR sulfhydryl oxidase domain"/>
    <property type="match status" value="2"/>
</dbReference>
<keyword evidence="9" id="KW-0732">Signal</keyword>
<feature type="domain" description="ERV/ALR sulfhydryl oxidase" evidence="10">
    <location>
        <begin position="201"/>
        <end position="310"/>
    </location>
</feature>
<comment type="similarity">
    <text evidence="2">Belongs to the GILT family.</text>
</comment>
<dbReference type="GO" id="GO:0016971">
    <property type="term" value="F:flavin-dependent sulfhydryl oxidase activity"/>
    <property type="evidence" value="ECO:0007669"/>
    <property type="project" value="InterPro"/>
</dbReference>
<name>A0A7S0U110_HEMAN</name>
<dbReference type="SUPFAM" id="SSF69000">
    <property type="entry name" value="FAD-dependent thiol oxidase"/>
    <property type="match status" value="2"/>
</dbReference>
<dbReference type="SUPFAM" id="SSF52833">
    <property type="entry name" value="Thioredoxin-like"/>
    <property type="match status" value="1"/>
</dbReference>
<keyword evidence="8" id="KW-0812">Transmembrane</keyword>
<dbReference type="InterPro" id="IPR004911">
    <property type="entry name" value="Interferon-induced_GILT"/>
</dbReference>
<dbReference type="Pfam" id="PF03227">
    <property type="entry name" value="GILT"/>
    <property type="match status" value="1"/>
</dbReference>
<dbReference type="EMBL" id="HBFK01023092">
    <property type="protein sequence ID" value="CAD8747778.1"/>
    <property type="molecule type" value="Transcribed_RNA"/>
</dbReference>
<evidence type="ECO:0000256" key="5">
    <source>
        <dbReference type="ARBA" id="ARBA00023002"/>
    </source>
</evidence>
<dbReference type="Gene3D" id="3.40.30.10">
    <property type="entry name" value="Glutaredoxin"/>
    <property type="match status" value="1"/>
</dbReference>
<comment type="cofactor">
    <cofactor evidence="1 8">
        <name>FAD</name>
        <dbReference type="ChEBI" id="CHEBI:57692"/>
    </cofactor>
</comment>
<organism evidence="11">
    <name type="scientific">Hemiselmis andersenii</name>
    <name type="common">Cryptophyte alga</name>
    <dbReference type="NCBI Taxonomy" id="464988"/>
    <lineage>
        <taxon>Eukaryota</taxon>
        <taxon>Cryptophyceae</taxon>
        <taxon>Cryptomonadales</taxon>
        <taxon>Hemiselmidaceae</taxon>
        <taxon>Hemiselmis</taxon>
    </lineage>
</organism>
<dbReference type="PANTHER" id="PTHR12645:SF0">
    <property type="entry name" value="FAD-LINKED SULFHYDRYL OXIDASE ALR"/>
    <property type="match status" value="1"/>
</dbReference>
<accession>A0A7S0U110</accession>
<protein>
    <recommendedName>
        <fullName evidence="8">Sulfhydryl oxidase</fullName>
        <ecNumber evidence="8">1.8.3.2</ecNumber>
    </recommendedName>
</protein>
<keyword evidence="3 8" id="KW-0285">Flavoprotein</keyword>
<keyword evidence="6" id="KW-1015">Disulfide bond</keyword>
<dbReference type="EC" id="1.8.3.2" evidence="8"/>
<comment type="catalytic activity">
    <reaction evidence="8">
        <text>2 R'C(R)SH + O2 = R'C(R)S-S(R)CR' + H2O2</text>
        <dbReference type="Rhea" id="RHEA:17357"/>
        <dbReference type="ChEBI" id="CHEBI:15379"/>
        <dbReference type="ChEBI" id="CHEBI:16240"/>
        <dbReference type="ChEBI" id="CHEBI:16520"/>
        <dbReference type="ChEBI" id="CHEBI:17412"/>
        <dbReference type="EC" id="1.8.3.2"/>
    </reaction>
</comment>
<dbReference type="Pfam" id="PF04777">
    <property type="entry name" value="Evr1_Alr"/>
    <property type="match status" value="2"/>
</dbReference>
<dbReference type="InterPro" id="IPR036774">
    <property type="entry name" value="ERV/ALR_sulphydryl_oxid_sf"/>
</dbReference>
<feature type="signal peptide" evidence="9">
    <location>
        <begin position="1"/>
        <end position="20"/>
    </location>
</feature>
<feature type="transmembrane region" description="Helical" evidence="8">
    <location>
        <begin position="590"/>
        <end position="611"/>
    </location>
</feature>
<evidence type="ECO:0000256" key="8">
    <source>
        <dbReference type="RuleBase" id="RU371123"/>
    </source>
</evidence>
<keyword evidence="5 8" id="KW-0560">Oxidoreductase</keyword>
<evidence type="ECO:0000259" key="10">
    <source>
        <dbReference type="PROSITE" id="PS51324"/>
    </source>
</evidence>
<keyword evidence="7" id="KW-0325">Glycoprotein</keyword>
<reference evidence="11" key="1">
    <citation type="submission" date="2021-01" db="EMBL/GenBank/DDBJ databases">
        <authorList>
            <person name="Corre E."/>
            <person name="Pelletier E."/>
            <person name="Niang G."/>
            <person name="Scheremetjew M."/>
            <person name="Finn R."/>
            <person name="Kale V."/>
            <person name="Holt S."/>
            <person name="Cochrane G."/>
            <person name="Meng A."/>
            <person name="Brown T."/>
            <person name="Cohen L."/>
        </authorList>
    </citation>
    <scope>NUCLEOTIDE SEQUENCE</scope>
    <source>
        <strain evidence="11">CCMP441</strain>
    </source>
</reference>
<dbReference type="PANTHER" id="PTHR12645">
    <property type="entry name" value="ALR/ERV"/>
    <property type="match status" value="1"/>
</dbReference>
<evidence type="ECO:0000256" key="4">
    <source>
        <dbReference type="ARBA" id="ARBA00022827"/>
    </source>
</evidence>